<comment type="caution">
    <text evidence="2">The sequence shown here is derived from an EMBL/GenBank/DDBJ whole genome shotgun (WGS) entry which is preliminary data.</text>
</comment>
<dbReference type="EMBL" id="VXRY01000222">
    <property type="protein sequence ID" value="MXY33533.1"/>
    <property type="molecule type" value="Genomic_DNA"/>
</dbReference>
<feature type="non-terminal residue" evidence="2">
    <location>
        <position position="42"/>
    </location>
</feature>
<evidence type="ECO:0000256" key="1">
    <source>
        <dbReference type="SAM" id="Phobius"/>
    </source>
</evidence>
<keyword evidence="1" id="KW-0472">Membrane</keyword>
<dbReference type="AlphaFoldDB" id="A0A6B0Y0C8"/>
<name>A0A6B0Y0C8_9RHOB</name>
<sequence>MSETKPNPAVKQVLELGPPLLFFVAYLWMRDDTYAFGGTEYS</sequence>
<feature type="transmembrane region" description="Helical" evidence="1">
    <location>
        <begin position="12"/>
        <end position="29"/>
    </location>
</feature>
<protein>
    <submittedName>
        <fullName evidence="2">Septation protein A</fullName>
    </submittedName>
</protein>
<organism evidence="2">
    <name type="scientific">Boseongicola sp. SB0664_bin_43</name>
    <dbReference type="NCBI Taxonomy" id="2604844"/>
    <lineage>
        <taxon>Bacteria</taxon>
        <taxon>Pseudomonadati</taxon>
        <taxon>Pseudomonadota</taxon>
        <taxon>Alphaproteobacteria</taxon>
        <taxon>Rhodobacterales</taxon>
        <taxon>Paracoccaceae</taxon>
        <taxon>Boseongicola</taxon>
    </lineage>
</organism>
<gene>
    <name evidence="2" type="ORF">F4Y60_05475</name>
</gene>
<keyword evidence="1" id="KW-0812">Transmembrane</keyword>
<proteinExistence type="predicted"/>
<reference evidence="2" key="1">
    <citation type="submission" date="2019-09" db="EMBL/GenBank/DDBJ databases">
        <title>Characterisation of the sponge microbiome using genome-centric metagenomics.</title>
        <authorList>
            <person name="Engelberts J.P."/>
            <person name="Robbins S.J."/>
            <person name="De Goeij J.M."/>
            <person name="Aranda M."/>
            <person name="Bell S.C."/>
            <person name="Webster N.S."/>
        </authorList>
    </citation>
    <scope>NUCLEOTIDE SEQUENCE</scope>
    <source>
        <strain evidence="2">SB0664_bin_43</strain>
    </source>
</reference>
<evidence type="ECO:0000313" key="2">
    <source>
        <dbReference type="EMBL" id="MXY33533.1"/>
    </source>
</evidence>
<accession>A0A6B0Y0C8</accession>
<keyword evidence="1" id="KW-1133">Transmembrane helix</keyword>